<evidence type="ECO:0000313" key="12">
    <source>
        <dbReference type="Proteomes" id="UP001152888"/>
    </source>
</evidence>
<evidence type="ECO:0000256" key="4">
    <source>
        <dbReference type="ARBA" id="ARBA00022807"/>
    </source>
</evidence>
<dbReference type="PROSITE" id="PS00139">
    <property type="entry name" value="THIOL_PROTEASE_CYS"/>
    <property type="match status" value="1"/>
</dbReference>
<name>A0A9P0KRW9_ACAOB</name>
<dbReference type="PROSITE" id="PS00639">
    <property type="entry name" value="THIOL_PROTEASE_HIS"/>
    <property type="match status" value="1"/>
</dbReference>
<evidence type="ECO:0000313" key="11">
    <source>
        <dbReference type="EMBL" id="CAH1976121.1"/>
    </source>
</evidence>
<gene>
    <name evidence="11" type="ORF">ACAOBT_LOCUS11972</name>
</gene>
<proteinExistence type="inferred from homology"/>
<dbReference type="InterPro" id="IPR038765">
    <property type="entry name" value="Papain-like_cys_pep_sf"/>
</dbReference>
<feature type="domain" description="Peptidase C1A papain C-terminal" evidence="9">
    <location>
        <begin position="118"/>
        <end position="332"/>
    </location>
</feature>
<dbReference type="PROSITE" id="PS00640">
    <property type="entry name" value="THIOL_PROTEASE_ASN"/>
    <property type="match status" value="1"/>
</dbReference>
<dbReference type="InterPro" id="IPR000668">
    <property type="entry name" value="Peptidase_C1A_C"/>
</dbReference>
<dbReference type="PANTHER" id="PTHR12411">
    <property type="entry name" value="CYSTEINE PROTEASE FAMILY C1-RELATED"/>
    <property type="match status" value="1"/>
</dbReference>
<keyword evidence="6" id="KW-1015">Disulfide bond</keyword>
<feature type="domain" description="Cathepsin propeptide inhibitor" evidence="10">
    <location>
        <begin position="20"/>
        <end position="80"/>
    </location>
</feature>
<dbReference type="InterPro" id="IPR000169">
    <property type="entry name" value="Pept_cys_AS"/>
</dbReference>
<dbReference type="InterPro" id="IPR025661">
    <property type="entry name" value="Pept_asp_AS"/>
</dbReference>
<dbReference type="InterPro" id="IPR025660">
    <property type="entry name" value="Pept_his_AS"/>
</dbReference>
<accession>A0A9P0KRW9</accession>
<keyword evidence="12" id="KW-1185">Reference proteome</keyword>
<evidence type="ECO:0000256" key="8">
    <source>
        <dbReference type="SAM" id="SignalP"/>
    </source>
</evidence>
<dbReference type="Pfam" id="PF00112">
    <property type="entry name" value="Peptidase_C1"/>
    <property type="match status" value="1"/>
</dbReference>
<comment type="caution">
    <text evidence="11">The sequence shown here is derived from an EMBL/GenBank/DDBJ whole genome shotgun (WGS) entry which is preliminary data.</text>
</comment>
<dbReference type="SMART" id="SM00645">
    <property type="entry name" value="Pept_C1"/>
    <property type="match status" value="1"/>
</dbReference>
<dbReference type="Gene3D" id="3.90.70.10">
    <property type="entry name" value="Cysteine proteinases"/>
    <property type="match status" value="1"/>
</dbReference>
<evidence type="ECO:0000259" key="9">
    <source>
        <dbReference type="SMART" id="SM00645"/>
    </source>
</evidence>
<keyword evidence="4" id="KW-0788">Thiol protease</keyword>
<feature type="chain" id="PRO_5040369754" evidence="8">
    <location>
        <begin position="16"/>
        <end position="333"/>
    </location>
</feature>
<keyword evidence="8" id="KW-0732">Signal</keyword>
<feature type="region of interest" description="Disordered" evidence="7">
    <location>
        <begin position="94"/>
        <end position="114"/>
    </location>
</feature>
<dbReference type="Pfam" id="PF08246">
    <property type="entry name" value="Inhibitor_I29"/>
    <property type="match status" value="1"/>
</dbReference>
<evidence type="ECO:0000256" key="1">
    <source>
        <dbReference type="ARBA" id="ARBA00008455"/>
    </source>
</evidence>
<sequence>MKCALFFLFFAGVTADLEEWKNFKIRHGKAYTSSVEDRRRFSVFHENLKKILDHNERFNKGEVTYAMKVTKFTDMTEKEFKDFLKNSYGGGMRSSDYSQDAAHESTDDQPSSVNIKELPKTIDWRNQGAVTKVKDQGMCGSCWAFSAVGALEGQHYKSNGTLLDLSAQDLVDCADGTYGNMGCKGGLMSYAYDYVKDKGILTENEYPYKGHQESCKQKGNGFKIKSYINVTIKDENALTQAVATIGPISCCMDASCMSSYSHGIVDSTCGCDSDRYSMNHGVLVVGYGEEKGIEYWIVKNSWGADWGEKGYFRLKKDGQNTCGIATDSSYPLA</sequence>
<dbReference type="Proteomes" id="UP001152888">
    <property type="component" value="Unassembled WGS sequence"/>
</dbReference>
<evidence type="ECO:0000256" key="3">
    <source>
        <dbReference type="ARBA" id="ARBA00022801"/>
    </source>
</evidence>
<dbReference type="InterPro" id="IPR013128">
    <property type="entry name" value="Peptidase_C1A"/>
</dbReference>
<dbReference type="EMBL" id="CAKOFQ010006844">
    <property type="protein sequence ID" value="CAH1976121.1"/>
    <property type="molecule type" value="Genomic_DNA"/>
</dbReference>
<dbReference type="FunFam" id="3.90.70.10:FF:000006">
    <property type="entry name" value="Cathepsin S"/>
    <property type="match status" value="1"/>
</dbReference>
<evidence type="ECO:0000256" key="2">
    <source>
        <dbReference type="ARBA" id="ARBA00022670"/>
    </source>
</evidence>
<comment type="similarity">
    <text evidence="1">Belongs to the peptidase C1 family.</text>
</comment>
<dbReference type="AlphaFoldDB" id="A0A9P0KRW9"/>
<organism evidence="11 12">
    <name type="scientific">Acanthoscelides obtectus</name>
    <name type="common">Bean weevil</name>
    <name type="synonym">Bruchus obtectus</name>
    <dbReference type="NCBI Taxonomy" id="200917"/>
    <lineage>
        <taxon>Eukaryota</taxon>
        <taxon>Metazoa</taxon>
        <taxon>Ecdysozoa</taxon>
        <taxon>Arthropoda</taxon>
        <taxon>Hexapoda</taxon>
        <taxon>Insecta</taxon>
        <taxon>Pterygota</taxon>
        <taxon>Neoptera</taxon>
        <taxon>Endopterygota</taxon>
        <taxon>Coleoptera</taxon>
        <taxon>Polyphaga</taxon>
        <taxon>Cucujiformia</taxon>
        <taxon>Chrysomeloidea</taxon>
        <taxon>Chrysomelidae</taxon>
        <taxon>Bruchinae</taxon>
        <taxon>Bruchini</taxon>
        <taxon>Acanthoscelides</taxon>
    </lineage>
</organism>
<dbReference type="InterPro" id="IPR013201">
    <property type="entry name" value="Prot_inhib_I29"/>
</dbReference>
<evidence type="ECO:0000256" key="5">
    <source>
        <dbReference type="ARBA" id="ARBA00023145"/>
    </source>
</evidence>
<dbReference type="InterPro" id="IPR039417">
    <property type="entry name" value="Peptidase_C1A_papain-like"/>
</dbReference>
<dbReference type="GO" id="GO:0008234">
    <property type="term" value="F:cysteine-type peptidase activity"/>
    <property type="evidence" value="ECO:0007669"/>
    <property type="project" value="UniProtKB-KW"/>
</dbReference>
<keyword evidence="2" id="KW-0645">Protease</keyword>
<reference evidence="11" key="1">
    <citation type="submission" date="2022-03" db="EMBL/GenBank/DDBJ databases">
        <authorList>
            <person name="Sayadi A."/>
        </authorList>
    </citation>
    <scope>NUCLEOTIDE SEQUENCE</scope>
</reference>
<evidence type="ECO:0000256" key="7">
    <source>
        <dbReference type="SAM" id="MobiDB-lite"/>
    </source>
</evidence>
<protein>
    <submittedName>
        <fullName evidence="11">Uncharacterized protein</fullName>
    </submittedName>
</protein>
<evidence type="ECO:0000256" key="6">
    <source>
        <dbReference type="ARBA" id="ARBA00023157"/>
    </source>
</evidence>
<dbReference type="CDD" id="cd02248">
    <property type="entry name" value="Peptidase_C1A"/>
    <property type="match status" value="1"/>
</dbReference>
<dbReference type="GO" id="GO:0006508">
    <property type="term" value="P:proteolysis"/>
    <property type="evidence" value="ECO:0007669"/>
    <property type="project" value="UniProtKB-KW"/>
</dbReference>
<evidence type="ECO:0000259" key="10">
    <source>
        <dbReference type="SMART" id="SM00848"/>
    </source>
</evidence>
<dbReference type="OrthoDB" id="10253408at2759"/>
<keyword evidence="5" id="KW-0865">Zymogen</keyword>
<dbReference type="SUPFAM" id="SSF54001">
    <property type="entry name" value="Cysteine proteinases"/>
    <property type="match status" value="1"/>
</dbReference>
<keyword evidence="3" id="KW-0378">Hydrolase</keyword>
<feature type="signal peptide" evidence="8">
    <location>
        <begin position="1"/>
        <end position="15"/>
    </location>
</feature>
<dbReference type="PRINTS" id="PR00705">
    <property type="entry name" value="PAPAIN"/>
</dbReference>
<dbReference type="SMART" id="SM00848">
    <property type="entry name" value="Inhibitor_I29"/>
    <property type="match status" value="1"/>
</dbReference>